<dbReference type="Gene3D" id="3.30.230.90">
    <property type="match status" value="1"/>
</dbReference>
<dbReference type="EMBL" id="ML178814">
    <property type="protein sequence ID" value="TFL07484.1"/>
    <property type="molecule type" value="Genomic_DNA"/>
</dbReference>
<protein>
    <recommendedName>
        <fullName evidence="3">Proteasome assembly chaperone 3</fullName>
    </recommendedName>
</protein>
<dbReference type="InterPro" id="IPR018788">
    <property type="entry name" value="Proteasome_assmbl_chp_3"/>
</dbReference>
<gene>
    <name evidence="1" type="ORF">BDV98DRAFT_496562</name>
</gene>
<dbReference type="PANTHER" id="PTHR31051">
    <property type="entry name" value="PROTEASOME ASSEMBLY CHAPERONE 3"/>
    <property type="match status" value="1"/>
</dbReference>
<proteinExistence type="predicted"/>
<keyword evidence="2" id="KW-1185">Reference proteome</keyword>
<sequence length="155" mass="16856">MASSTTTRTVSGLKTEVSVKNYGDAVFVVITQLQKLGNIIQASIPPTAPLNPAPAPTPNDPNPLPPISPAIQTTQLLGQAPTEHLQTLHSLYASQIATLIWTYEGNLSALIPRRNIITAISLKQSQTKEEETVADEERALFRAVMEMVDELLTRK</sequence>
<evidence type="ECO:0008006" key="3">
    <source>
        <dbReference type="Google" id="ProtNLM"/>
    </source>
</evidence>
<dbReference type="Proteomes" id="UP000305067">
    <property type="component" value="Unassembled WGS sequence"/>
</dbReference>
<dbReference type="AlphaFoldDB" id="A0A5C3R7V9"/>
<dbReference type="OrthoDB" id="5593278at2759"/>
<reference evidence="1 2" key="1">
    <citation type="journal article" date="2019" name="Nat. Ecol. Evol.">
        <title>Megaphylogeny resolves global patterns of mushroom evolution.</title>
        <authorList>
            <person name="Varga T."/>
            <person name="Krizsan K."/>
            <person name="Foldi C."/>
            <person name="Dima B."/>
            <person name="Sanchez-Garcia M."/>
            <person name="Sanchez-Ramirez S."/>
            <person name="Szollosi G.J."/>
            <person name="Szarkandi J.G."/>
            <person name="Papp V."/>
            <person name="Albert L."/>
            <person name="Andreopoulos W."/>
            <person name="Angelini C."/>
            <person name="Antonin V."/>
            <person name="Barry K.W."/>
            <person name="Bougher N.L."/>
            <person name="Buchanan P."/>
            <person name="Buyck B."/>
            <person name="Bense V."/>
            <person name="Catcheside P."/>
            <person name="Chovatia M."/>
            <person name="Cooper J."/>
            <person name="Damon W."/>
            <person name="Desjardin D."/>
            <person name="Finy P."/>
            <person name="Geml J."/>
            <person name="Haridas S."/>
            <person name="Hughes K."/>
            <person name="Justo A."/>
            <person name="Karasinski D."/>
            <person name="Kautmanova I."/>
            <person name="Kiss B."/>
            <person name="Kocsube S."/>
            <person name="Kotiranta H."/>
            <person name="LaButti K.M."/>
            <person name="Lechner B.E."/>
            <person name="Liimatainen K."/>
            <person name="Lipzen A."/>
            <person name="Lukacs Z."/>
            <person name="Mihaltcheva S."/>
            <person name="Morgado L.N."/>
            <person name="Niskanen T."/>
            <person name="Noordeloos M.E."/>
            <person name="Ohm R.A."/>
            <person name="Ortiz-Santana B."/>
            <person name="Ovrebo C."/>
            <person name="Racz N."/>
            <person name="Riley R."/>
            <person name="Savchenko A."/>
            <person name="Shiryaev A."/>
            <person name="Soop K."/>
            <person name="Spirin V."/>
            <person name="Szebenyi C."/>
            <person name="Tomsovsky M."/>
            <person name="Tulloss R.E."/>
            <person name="Uehling J."/>
            <person name="Grigoriev I.V."/>
            <person name="Vagvolgyi C."/>
            <person name="Papp T."/>
            <person name="Martin F.M."/>
            <person name="Miettinen O."/>
            <person name="Hibbett D.S."/>
            <person name="Nagy L.G."/>
        </authorList>
    </citation>
    <scope>NUCLEOTIDE SEQUENCE [LARGE SCALE GENOMIC DNA]</scope>
    <source>
        <strain evidence="1 2">CBS 309.79</strain>
    </source>
</reference>
<dbReference type="GO" id="GO:0043248">
    <property type="term" value="P:proteasome assembly"/>
    <property type="evidence" value="ECO:0007669"/>
    <property type="project" value="InterPro"/>
</dbReference>
<dbReference type="PANTHER" id="PTHR31051:SF1">
    <property type="entry name" value="PROTEASOME ASSEMBLY CHAPERONE 3"/>
    <property type="match status" value="1"/>
</dbReference>
<name>A0A5C3R7V9_9AGAR</name>
<dbReference type="InterPro" id="IPR053720">
    <property type="entry name" value="Psm_Assembly_Chaperone"/>
</dbReference>
<evidence type="ECO:0000313" key="2">
    <source>
        <dbReference type="Proteomes" id="UP000305067"/>
    </source>
</evidence>
<dbReference type="STRING" id="1884261.A0A5C3R7V9"/>
<accession>A0A5C3R7V9</accession>
<evidence type="ECO:0000313" key="1">
    <source>
        <dbReference type="EMBL" id="TFL07484.1"/>
    </source>
</evidence>
<organism evidence="1 2">
    <name type="scientific">Pterulicium gracile</name>
    <dbReference type="NCBI Taxonomy" id="1884261"/>
    <lineage>
        <taxon>Eukaryota</taxon>
        <taxon>Fungi</taxon>
        <taxon>Dikarya</taxon>
        <taxon>Basidiomycota</taxon>
        <taxon>Agaricomycotina</taxon>
        <taxon>Agaricomycetes</taxon>
        <taxon>Agaricomycetidae</taxon>
        <taxon>Agaricales</taxon>
        <taxon>Pleurotineae</taxon>
        <taxon>Pterulaceae</taxon>
        <taxon>Pterulicium</taxon>
    </lineage>
</organism>